<organism evidence="2 3">
    <name type="scientific">Phytohabitans aurantiacus</name>
    <dbReference type="NCBI Taxonomy" id="3016789"/>
    <lineage>
        <taxon>Bacteria</taxon>
        <taxon>Bacillati</taxon>
        <taxon>Actinomycetota</taxon>
        <taxon>Actinomycetes</taxon>
        <taxon>Micromonosporales</taxon>
        <taxon>Micromonosporaceae</taxon>
    </lineage>
</organism>
<sequence length="145" mass="15897">MALGASGTAKRMERGSNKHGPRLDDQMAAEVRGMVQGNVAGSRVEEWRQPEPAGEDQPEPTTVPAGDYRTGAPEGMTSEEVEQRSRLGRYLDLSALPADREGLRRSAERHQAPDDVLDALDRLPSGTTFETVTEVWATLRHENDS</sequence>
<feature type="region of interest" description="Disordered" evidence="1">
    <location>
        <begin position="1"/>
        <end position="26"/>
    </location>
</feature>
<comment type="caution">
    <text evidence="2">The sequence shown here is derived from an EMBL/GenBank/DDBJ whole genome shotgun (WGS) entry which is preliminary data.</text>
</comment>
<name>A0ABQ5QSP0_9ACTN</name>
<gene>
    <name evidence="2" type="ORF">Pa4123_22860</name>
</gene>
<dbReference type="Proteomes" id="UP001144280">
    <property type="component" value="Unassembled WGS sequence"/>
</dbReference>
<evidence type="ECO:0000256" key="1">
    <source>
        <dbReference type="SAM" id="MobiDB-lite"/>
    </source>
</evidence>
<dbReference type="EMBL" id="BSDI01000008">
    <property type="protein sequence ID" value="GLH97012.1"/>
    <property type="molecule type" value="Genomic_DNA"/>
</dbReference>
<accession>A0ABQ5QSP0</accession>
<keyword evidence="3" id="KW-1185">Reference proteome</keyword>
<feature type="region of interest" description="Disordered" evidence="1">
    <location>
        <begin position="100"/>
        <end position="121"/>
    </location>
</feature>
<evidence type="ECO:0000313" key="2">
    <source>
        <dbReference type="EMBL" id="GLH97012.1"/>
    </source>
</evidence>
<dbReference type="Pfam" id="PF11387">
    <property type="entry name" value="DUF2795"/>
    <property type="match status" value="1"/>
</dbReference>
<dbReference type="InterPro" id="IPR021527">
    <property type="entry name" value="DUF2795"/>
</dbReference>
<evidence type="ECO:0008006" key="4">
    <source>
        <dbReference type="Google" id="ProtNLM"/>
    </source>
</evidence>
<feature type="region of interest" description="Disordered" evidence="1">
    <location>
        <begin position="40"/>
        <end position="85"/>
    </location>
</feature>
<evidence type="ECO:0000313" key="3">
    <source>
        <dbReference type="Proteomes" id="UP001144280"/>
    </source>
</evidence>
<reference evidence="2" key="1">
    <citation type="submission" date="2022-12" db="EMBL/GenBank/DDBJ databases">
        <title>New Phytohabitans aurantiacus sp. RD004123 nov., an actinomycete isolated from soil.</title>
        <authorList>
            <person name="Triningsih D.W."/>
            <person name="Harunari E."/>
            <person name="Igarashi Y."/>
        </authorList>
    </citation>
    <scope>NUCLEOTIDE SEQUENCE</scope>
    <source>
        <strain evidence="2">RD004123</strain>
    </source>
</reference>
<proteinExistence type="predicted"/>
<feature type="compositionally biased region" description="Basic and acidic residues" evidence="1">
    <location>
        <begin position="100"/>
        <end position="113"/>
    </location>
</feature>
<protein>
    <recommendedName>
        <fullName evidence="4">DUF2795 domain-containing protein</fullName>
    </recommendedName>
</protein>
<feature type="compositionally biased region" description="Basic and acidic residues" evidence="1">
    <location>
        <begin position="10"/>
        <end position="25"/>
    </location>
</feature>